<dbReference type="Proteomes" id="UP000024635">
    <property type="component" value="Unassembled WGS sequence"/>
</dbReference>
<keyword evidence="3" id="KW-1185">Reference proteome</keyword>
<dbReference type="EMBL" id="JARK01001460">
    <property type="protein sequence ID" value="EYB99256.1"/>
    <property type="molecule type" value="Genomic_DNA"/>
</dbReference>
<protein>
    <submittedName>
        <fullName evidence="2">Uncharacterized protein</fullName>
    </submittedName>
</protein>
<evidence type="ECO:0000313" key="2">
    <source>
        <dbReference type="EMBL" id="EYB99256.1"/>
    </source>
</evidence>
<sequence>MLLTSVFKLPNASGESKDFASMLSNSQLSLLKRTVTNYIFHMLIPMAESSQESAFGIVPELACIFKDDRKWGGPEQTSLNESLEDLETL</sequence>
<organism evidence="2 3">
    <name type="scientific">Ancylostoma ceylanicum</name>
    <dbReference type="NCBI Taxonomy" id="53326"/>
    <lineage>
        <taxon>Eukaryota</taxon>
        <taxon>Metazoa</taxon>
        <taxon>Ecdysozoa</taxon>
        <taxon>Nematoda</taxon>
        <taxon>Chromadorea</taxon>
        <taxon>Rhabditida</taxon>
        <taxon>Rhabditina</taxon>
        <taxon>Rhabditomorpha</taxon>
        <taxon>Strongyloidea</taxon>
        <taxon>Ancylostomatidae</taxon>
        <taxon>Ancylostomatinae</taxon>
        <taxon>Ancylostoma</taxon>
    </lineage>
</organism>
<evidence type="ECO:0000313" key="3">
    <source>
        <dbReference type="Proteomes" id="UP000024635"/>
    </source>
</evidence>
<comment type="caution">
    <text evidence="2">The sequence shown here is derived from an EMBL/GenBank/DDBJ whole genome shotgun (WGS) entry which is preliminary data.</text>
</comment>
<name>A0A016T9B7_9BILA</name>
<proteinExistence type="predicted"/>
<feature type="region of interest" description="Disordered" evidence="1">
    <location>
        <begin position="69"/>
        <end position="89"/>
    </location>
</feature>
<reference evidence="3" key="1">
    <citation type="journal article" date="2015" name="Nat. Genet.">
        <title>The genome and transcriptome of the zoonotic hookworm Ancylostoma ceylanicum identify infection-specific gene families.</title>
        <authorList>
            <person name="Schwarz E.M."/>
            <person name="Hu Y."/>
            <person name="Antoshechkin I."/>
            <person name="Miller M.M."/>
            <person name="Sternberg P.W."/>
            <person name="Aroian R.V."/>
        </authorList>
    </citation>
    <scope>NUCLEOTIDE SEQUENCE</scope>
    <source>
        <strain evidence="3">HY135</strain>
    </source>
</reference>
<evidence type="ECO:0000256" key="1">
    <source>
        <dbReference type="SAM" id="MobiDB-lite"/>
    </source>
</evidence>
<accession>A0A016T9B7</accession>
<dbReference type="AlphaFoldDB" id="A0A016T9B7"/>
<gene>
    <name evidence="2" type="primary">Acey_s0124.g1246</name>
    <name evidence="2" type="ORF">Y032_0124g1246</name>
</gene>